<dbReference type="GO" id="GO:0051321">
    <property type="term" value="P:meiotic cell cycle"/>
    <property type="evidence" value="ECO:0007669"/>
    <property type="project" value="UniProtKB-KW"/>
</dbReference>
<dbReference type="PANTHER" id="PTHR11081">
    <property type="entry name" value="FLAP ENDONUCLEASE FAMILY MEMBER"/>
    <property type="match status" value="1"/>
</dbReference>
<evidence type="ECO:0000256" key="1">
    <source>
        <dbReference type="ARBA" id="ARBA00004123"/>
    </source>
</evidence>
<comment type="cofactor">
    <cofactor evidence="22">
        <name>Mg(2+)</name>
        <dbReference type="ChEBI" id="CHEBI:18420"/>
    </cofactor>
    <text evidence="22">Binds 2 magnesium ions per subunit. They probably participate in the reaction catalyzed by the enzyme. May bind an additional third magnesium ion after substrate binding.</text>
</comment>
<dbReference type="InterPro" id="IPR006086">
    <property type="entry name" value="XPG-I_dom"/>
</dbReference>
<protein>
    <recommendedName>
        <fullName evidence="3 22">Exonuclease 1</fullName>
        <ecNumber evidence="22">3.1.-.-</ecNumber>
    </recommendedName>
</protein>
<dbReference type="InterPro" id="IPR008918">
    <property type="entry name" value="HhH2"/>
</dbReference>
<dbReference type="Pfam" id="PF00867">
    <property type="entry name" value="XPG_I"/>
    <property type="match status" value="1"/>
</dbReference>
<dbReference type="GO" id="GO:0035312">
    <property type="term" value="F:5'-3' DNA exonuclease activity"/>
    <property type="evidence" value="ECO:0007669"/>
    <property type="project" value="UniProtKB-UniRule"/>
</dbReference>
<evidence type="ECO:0000313" key="25">
    <source>
        <dbReference type="Proteomes" id="UP000270296"/>
    </source>
</evidence>
<keyword evidence="18 22" id="KW-0539">Nucleus</keyword>
<dbReference type="PANTHER" id="PTHR11081:SF8">
    <property type="entry name" value="EXONUCLEASE 1"/>
    <property type="match status" value="1"/>
</dbReference>
<keyword evidence="14 22" id="KW-0267">Excision nuclease</keyword>
<evidence type="ECO:0000256" key="5">
    <source>
        <dbReference type="ARBA" id="ARBA00022722"/>
    </source>
</evidence>
<dbReference type="OrthoDB" id="26491at2759"/>
<dbReference type="SUPFAM" id="SSF54236">
    <property type="entry name" value="Ubiquitin-like"/>
    <property type="match status" value="1"/>
</dbReference>
<dbReference type="Proteomes" id="UP000270296">
    <property type="component" value="Unassembled WGS sequence"/>
</dbReference>
<evidence type="ECO:0000256" key="4">
    <source>
        <dbReference type="ARBA" id="ARBA00022553"/>
    </source>
</evidence>
<dbReference type="SUPFAM" id="SSF88723">
    <property type="entry name" value="PIN domain-like"/>
    <property type="match status" value="1"/>
</dbReference>
<dbReference type="AlphaFoldDB" id="A0A183IZK8"/>
<evidence type="ECO:0000256" key="3">
    <source>
        <dbReference type="ARBA" id="ARBA00020324"/>
    </source>
</evidence>
<keyword evidence="4" id="KW-0597">Phosphoprotein</keyword>
<keyword evidence="13" id="KW-0391">Immunity</keyword>
<evidence type="ECO:0000256" key="14">
    <source>
        <dbReference type="ARBA" id="ARBA00022881"/>
    </source>
</evidence>
<keyword evidence="7" id="KW-0255">Endonuclease</keyword>
<evidence type="ECO:0000256" key="17">
    <source>
        <dbReference type="ARBA" id="ARBA00023204"/>
    </source>
</evidence>
<evidence type="ECO:0000256" key="12">
    <source>
        <dbReference type="ARBA" id="ARBA00022842"/>
    </source>
</evidence>
<evidence type="ECO:0000256" key="16">
    <source>
        <dbReference type="ARBA" id="ARBA00023125"/>
    </source>
</evidence>
<dbReference type="Pfam" id="PF11470">
    <property type="entry name" value="TUG-UBL1"/>
    <property type="match status" value="1"/>
</dbReference>
<dbReference type="FunFam" id="1.10.150.20:FF:000011">
    <property type="entry name" value="exonuclease 1"/>
    <property type="match status" value="1"/>
</dbReference>
<dbReference type="InterPro" id="IPR006084">
    <property type="entry name" value="XPG/Rad2"/>
</dbReference>
<dbReference type="SMART" id="SM00484">
    <property type="entry name" value="XPGI"/>
    <property type="match status" value="1"/>
</dbReference>
<evidence type="ECO:0000256" key="6">
    <source>
        <dbReference type="ARBA" id="ARBA00022723"/>
    </source>
</evidence>
<keyword evidence="9 22" id="KW-0228">DNA excision</keyword>
<keyword evidence="6 22" id="KW-0479">Metal-binding</keyword>
<evidence type="ECO:0000256" key="11">
    <source>
        <dbReference type="ARBA" id="ARBA00022839"/>
    </source>
</evidence>
<feature type="domain" description="XPG-I" evidence="23">
    <location>
        <begin position="117"/>
        <end position="187"/>
    </location>
</feature>
<dbReference type="Gene3D" id="3.40.50.1010">
    <property type="entry name" value="5'-nuclease"/>
    <property type="match status" value="1"/>
</dbReference>
<organism evidence="26">
    <name type="scientific">Soboliphyme baturini</name>
    <dbReference type="NCBI Taxonomy" id="241478"/>
    <lineage>
        <taxon>Eukaryota</taxon>
        <taxon>Metazoa</taxon>
        <taxon>Ecdysozoa</taxon>
        <taxon>Nematoda</taxon>
        <taxon>Enoplea</taxon>
        <taxon>Dorylaimia</taxon>
        <taxon>Dioctophymatida</taxon>
        <taxon>Dioctophymatoidea</taxon>
        <taxon>Soboliphymatidae</taxon>
        <taxon>Soboliphyme</taxon>
    </lineage>
</organism>
<keyword evidence="16 22" id="KW-0238">DNA-binding</keyword>
<dbReference type="InterPro" id="IPR044752">
    <property type="entry name" value="PIN-like_EXO1"/>
</dbReference>
<dbReference type="GO" id="GO:0006310">
    <property type="term" value="P:DNA recombination"/>
    <property type="evidence" value="ECO:0007669"/>
    <property type="project" value="TreeGrafter"/>
</dbReference>
<name>A0A183IZK8_9BILA</name>
<dbReference type="GO" id="GO:0003677">
    <property type="term" value="F:DNA binding"/>
    <property type="evidence" value="ECO:0007669"/>
    <property type="project" value="UniProtKB-UniRule"/>
</dbReference>
<evidence type="ECO:0000256" key="13">
    <source>
        <dbReference type="ARBA" id="ARBA00022859"/>
    </source>
</evidence>
<dbReference type="GO" id="GO:0002376">
    <property type="term" value="P:immune system process"/>
    <property type="evidence" value="ECO:0007669"/>
    <property type="project" value="UniProtKB-KW"/>
</dbReference>
<evidence type="ECO:0000256" key="21">
    <source>
        <dbReference type="ARBA" id="ARBA00064664"/>
    </source>
</evidence>
<dbReference type="GO" id="GO:0006298">
    <property type="term" value="P:mismatch repair"/>
    <property type="evidence" value="ECO:0007669"/>
    <property type="project" value="TreeGrafter"/>
</dbReference>
<evidence type="ECO:0000256" key="22">
    <source>
        <dbReference type="RuleBase" id="RU910737"/>
    </source>
</evidence>
<dbReference type="InterPro" id="IPR059238">
    <property type="entry name" value="UBX1_UBXN9"/>
</dbReference>
<evidence type="ECO:0000313" key="26">
    <source>
        <dbReference type="WBParaSite" id="SBAD_0000938201-mRNA-1"/>
    </source>
</evidence>
<keyword evidence="25" id="KW-1185">Reference proteome</keyword>
<comment type="function">
    <text evidence="20">5'-&gt;3' double-stranded DNA exonuclease which may also possess a cryptic 3'-&gt;5' double-stranded DNA exonuclease activity. Functions in DNA mismatch repair (MMR) to excise mismatch-containing DNA tracts directed by strand breaks located either 5' or 3' to the mismatch. Also exhibits endonuclease activity against 5'-overhanging flap structures similar to those generated by displacement synthesis when DNA polymerase encounters the 5'-end of a downstream Okazaki fragment. Required for somatic hypermutation (SHM) and class switch recombination (CSR) of immunoglobulin genes. Essential for male and female meiosis.</text>
</comment>
<dbReference type="InterPro" id="IPR036279">
    <property type="entry name" value="5-3_exonuclease_C_sf"/>
</dbReference>
<dbReference type="GO" id="GO:0017108">
    <property type="term" value="F:5'-flap endonuclease activity"/>
    <property type="evidence" value="ECO:0007669"/>
    <property type="project" value="TreeGrafter"/>
</dbReference>
<dbReference type="GO" id="GO:0046872">
    <property type="term" value="F:metal ion binding"/>
    <property type="evidence" value="ECO:0007669"/>
    <property type="project" value="UniProtKB-UniRule"/>
</dbReference>
<reference evidence="26" key="1">
    <citation type="submission" date="2016-06" db="UniProtKB">
        <authorList>
            <consortium name="WormBaseParasite"/>
        </authorList>
    </citation>
    <scope>IDENTIFICATION</scope>
</reference>
<evidence type="ECO:0000256" key="19">
    <source>
        <dbReference type="ARBA" id="ARBA00023254"/>
    </source>
</evidence>
<dbReference type="GO" id="GO:0005634">
    <property type="term" value="C:nucleus"/>
    <property type="evidence" value="ECO:0007669"/>
    <property type="project" value="UniProtKB-SubCell"/>
</dbReference>
<keyword evidence="12 22" id="KW-0460">Magnesium</keyword>
<evidence type="ECO:0000256" key="18">
    <source>
        <dbReference type="ARBA" id="ARBA00023242"/>
    </source>
</evidence>
<dbReference type="Gene3D" id="3.10.20.90">
    <property type="entry name" value="Phosphatidylinositol 3-kinase Catalytic Subunit, Chain A, domain 1"/>
    <property type="match status" value="1"/>
</dbReference>
<dbReference type="EC" id="3.1.-.-" evidence="22"/>
<sequence length="700" mass="78676">MITSWQSLTVVHNQITEEDQDRVEHTNLYVNYCLKLVTLLLRHNMDVLLVFDGASLPAKHETNKTRRELVATRRQTMKEKGKLLFEQGFVDKARGCFQQSSEIEFYMIVDIINACKKFPGVRYIVSPYEADAQLAYLSLNDHVQLVISEDSDLIPFGCYSVSVKFKFEILSPTLLFRSLQVLYKMDLNGNGILYERRSLPEALNIPPDKFDFAAFRRMCIMAGCDYLSSLPGIGIRKSAKFFAKTTEQDLTKVLPKIPKYLGMKKVTVTDEYISRFIEAENTFLYQIVFDPVKRKMVPLTPYPNGFTDDSFPYAGKLLAVDVACDLADGNIHPHSHERSETHLIKSTMTATLQSSQSHHAESNRERRNKKFAFEVSGSRSVNKMEPLIQKNEGGRNLKLTSESHKEYLITNKGKFSEICEPAATFVSSYFVSGDASSSSTFLQYVAKEGRDSIPDKADALKNEELDVINEEGNRSFSPSSCWSLLKIEEKKKSSKETLPVLSRNPFKIKSPMTSNSEKQDSCVESNDLPASRLVSVSSIDVLMDDVDADESCSFNSPSPCTAALETACQKQGYVVDNYGLKYRGKLLDTSLTFRFSGLSPNCVLEMAELETALNPHTAPKVEVAVQLPDGSRGQKSFSNDTTLLEILLFFEKERGLKMAEPEDIHFHPVCQYLNSEYIGALQLGTTTLKSLGVCGRALFR</sequence>
<keyword evidence="5 22" id="KW-0540">Nuclease</keyword>
<dbReference type="InterPro" id="IPR021569">
    <property type="entry name" value="TUG-UBL1"/>
</dbReference>
<dbReference type="InterPro" id="IPR029071">
    <property type="entry name" value="Ubiquitin-like_domsf"/>
</dbReference>
<dbReference type="SUPFAM" id="SSF47807">
    <property type="entry name" value="5' to 3' exonuclease, C-terminal subdomain"/>
    <property type="match status" value="1"/>
</dbReference>
<evidence type="ECO:0000256" key="15">
    <source>
        <dbReference type="ARBA" id="ARBA00022990"/>
    </source>
</evidence>
<keyword evidence="17 22" id="KW-0234">DNA repair</keyword>
<reference evidence="24 25" key="2">
    <citation type="submission" date="2018-11" db="EMBL/GenBank/DDBJ databases">
        <authorList>
            <consortium name="Pathogen Informatics"/>
        </authorList>
    </citation>
    <scope>NUCLEOTIDE SEQUENCE [LARGE SCALE GENOMIC DNA]</scope>
</reference>
<evidence type="ECO:0000259" key="23">
    <source>
        <dbReference type="SMART" id="SM00484"/>
    </source>
</evidence>
<dbReference type="Gene3D" id="1.10.150.20">
    <property type="entry name" value="5' to 3' exonuclease, C-terminal subdomain"/>
    <property type="match status" value="1"/>
</dbReference>
<evidence type="ECO:0000256" key="9">
    <source>
        <dbReference type="ARBA" id="ARBA00022769"/>
    </source>
</evidence>
<evidence type="ECO:0000256" key="10">
    <source>
        <dbReference type="ARBA" id="ARBA00022801"/>
    </source>
</evidence>
<dbReference type="WBParaSite" id="SBAD_0000938201-mRNA-1">
    <property type="protein sequence ID" value="SBAD_0000938201-mRNA-1"/>
    <property type="gene ID" value="SBAD_0000938201"/>
</dbReference>
<dbReference type="CDD" id="cd17075">
    <property type="entry name" value="UBX1_UBXN9"/>
    <property type="match status" value="1"/>
</dbReference>
<dbReference type="EMBL" id="UZAM01012259">
    <property type="protein sequence ID" value="VDP20902.1"/>
    <property type="molecule type" value="Genomic_DNA"/>
</dbReference>
<accession>A0A183IZK8</accession>
<comment type="subcellular location">
    <subcellularLocation>
        <location evidence="1 22">Nucleus</location>
    </subcellularLocation>
</comment>
<evidence type="ECO:0000256" key="2">
    <source>
        <dbReference type="ARBA" id="ARBA00010563"/>
    </source>
</evidence>
<keyword evidence="10 22" id="KW-0378">Hydrolase</keyword>
<comment type="subunit">
    <text evidence="21">Interacts with the MLH1-PMS2 heterodimer via MLH1. Interacts with MSH3. Interacts with the MSH2-MSH6 heterodimer via MSH2, and this interaction may increase the processivity of the 5'-&gt;3' exonuclease activity. Interacts with PCNA, and this interaction may both stimulate the cryptic 3'-&gt;5' exonuclease activity and suppress the 5'-&gt;3' exonuclease activity. Interacts with WRN, and this interaction stimulates both the 5'-&gt;3' exonuclease activity and cleavage of 5'-overhanging flap structures. Interacts with RECQL/RECQ1, and this interaction stimulates cleavage of 5'-overhanging flap structures. Interacts with DNA helicase ZGRF1; the interaction is increased following DNA damage induction.</text>
</comment>
<evidence type="ECO:0000313" key="24">
    <source>
        <dbReference type="EMBL" id="VDP20902.1"/>
    </source>
</evidence>
<evidence type="ECO:0000256" key="20">
    <source>
        <dbReference type="ARBA" id="ARBA00057694"/>
    </source>
</evidence>
<dbReference type="CDD" id="cd09857">
    <property type="entry name" value="PIN_EXO1"/>
    <property type="match status" value="1"/>
</dbReference>
<dbReference type="CDD" id="cd09908">
    <property type="entry name" value="H3TH_EXO1"/>
    <property type="match status" value="1"/>
</dbReference>
<keyword evidence="11 22" id="KW-0269">Exonuclease</keyword>
<keyword evidence="19" id="KW-0469">Meiosis</keyword>
<dbReference type="InterPro" id="IPR037315">
    <property type="entry name" value="EXO1_H3TH"/>
</dbReference>
<comment type="similarity">
    <text evidence="2 22">Belongs to the XPG/RAD2 endonuclease family. EXO1 subfamily.</text>
</comment>
<dbReference type="FunFam" id="3.40.50.1010:FF:000111">
    <property type="entry name" value="Exonuclease 1"/>
    <property type="match status" value="1"/>
</dbReference>
<dbReference type="InterPro" id="IPR029060">
    <property type="entry name" value="PIN-like_dom_sf"/>
</dbReference>
<evidence type="ECO:0000256" key="8">
    <source>
        <dbReference type="ARBA" id="ARBA00022763"/>
    </source>
</evidence>
<evidence type="ECO:0000256" key="7">
    <source>
        <dbReference type="ARBA" id="ARBA00022759"/>
    </source>
</evidence>
<keyword evidence="8 22" id="KW-0227">DNA damage</keyword>
<proteinExistence type="inferred from homology"/>
<gene>
    <name evidence="24" type="ORF">SBAD_LOCUS9056</name>
</gene>
<dbReference type="PRINTS" id="PR00853">
    <property type="entry name" value="XPGRADSUPER"/>
</dbReference>
<dbReference type="SMART" id="SM00279">
    <property type="entry name" value="HhH2"/>
    <property type="match status" value="1"/>
</dbReference>
<keyword evidence="15" id="KW-0007">Acetylation</keyword>